<dbReference type="RefSeq" id="WP_369601736.1">
    <property type="nucleotide sequence ID" value="NZ_CP154858.1"/>
</dbReference>
<dbReference type="PRINTS" id="PR00344">
    <property type="entry name" value="BCTRLSENSOR"/>
</dbReference>
<keyword evidence="7" id="KW-0067">ATP-binding</keyword>
<gene>
    <name evidence="7" type="ORF">AAIA72_01735</name>
</gene>
<keyword evidence="4" id="KW-0175">Coiled coil</keyword>
<evidence type="ECO:0000256" key="4">
    <source>
        <dbReference type="SAM" id="Coils"/>
    </source>
</evidence>
<dbReference type="Pfam" id="PF02518">
    <property type="entry name" value="HATPase_c"/>
    <property type="match status" value="1"/>
</dbReference>
<dbReference type="SUPFAM" id="SSF55785">
    <property type="entry name" value="PYP-like sensor domain (PAS domain)"/>
    <property type="match status" value="1"/>
</dbReference>
<dbReference type="Pfam" id="PF00512">
    <property type="entry name" value="HisKA"/>
    <property type="match status" value="1"/>
</dbReference>
<dbReference type="EMBL" id="CP154858">
    <property type="protein sequence ID" value="XDT72732.1"/>
    <property type="molecule type" value="Genomic_DNA"/>
</dbReference>
<dbReference type="SMART" id="SM00387">
    <property type="entry name" value="HATPase_c"/>
    <property type="match status" value="1"/>
</dbReference>
<dbReference type="SUPFAM" id="SSF47384">
    <property type="entry name" value="Homodimeric domain of signal transducing histidine kinase"/>
    <property type="match status" value="1"/>
</dbReference>
<evidence type="ECO:0000259" key="6">
    <source>
        <dbReference type="PROSITE" id="PS50112"/>
    </source>
</evidence>
<dbReference type="PANTHER" id="PTHR43065:SF29">
    <property type="entry name" value="SENSOR PROTEIN KINASE FLES"/>
    <property type="match status" value="1"/>
</dbReference>
<proteinExistence type="predicted"/>
<dbReference type="InterPro" id="IPR036890">
    <property type="entry name" value="HATPase_C_sf"/>
</dbReference>
<keyword evidence="7" id="KW-0547">Nucleotide-binding</keyword>
<dbReference type="PROSITE" id="PS50109">
    <property type="entry name" value="HIS_KIN"/>
    <property type="match status" value="1"/>
</dbReference>
<evidence type="ECO:0000256" key="1">
    <source>
        <dbReference type="ARBA" id="ARBA00000085"/>
    </source>
</evidence>
<evidence type="ECO:0000256" key="2">
    <source>
        <dbReference type="ARBA" id="ARBA00012438"/>
    </source>
</evidence>
<dbReference type="PROSITE" id="PS50112">
    <property type="entry name" value="PAS"/>
    <property type="match status" value="1"/>
</dbReference>
<dbReference type="InterPro" id="IPR003661">
    <property type="entry name" value="HisK_dim/P_dom"/>
</dbReference>
<dbReference type="SMART" id="SM00091">
    <property type="entry name" value="PAS"/>
    <property type="match status" value="2"/>
</dbReference>
<accession>A0AB39UXG6</accession>
<dbReference type="InterPro" id="IPR003594">
    <property type="entry name" value="HATPase_dom"/>
</dbReference>
<evidence type="ECO:0000256" key="3">
    <source>
        <dbReference type="ARBA" id="ARBA00022553"/>
    </source>
</evidence>
<dbReference type="AlphaFoldDB" id="A0AB39UXG6"/>
<dbReference type="KEGG" id="tcd:AAIA72_01735"/>
<dbReference type="Gene3D" id="3.30.450.20">
    <property type="entry name" value="PAS domain"/>
    <property type="match status" value="1"/>
</dbReference>
<evidence type="ECO:0000259" key="5">
    <source>
        <dbReference type="PROSITE" id="PS50109"/>
    </source>
</evidence>
<dbReference type="EC" id="2.7.13.3" evidence="2"/>
<dbReference type="InterPro" id="IPR005467">
    <property type="entry name" value="His_kinase_dom"/>
</dbReference>
<dbReference type="Pfam" id="PF13188">
    <property type="entry name" value="PAS_8"/>
    <property type="match status" value="1"/>
</dbReference>
<organism evidence="7">
    <name type="scientific">Thermohahella caldifontis</name>
    <dbReference type="NCBI Taxonomy" id="3142973"/>
    <lineage>
        <taxon>Bacteria</taxon>
        <taxon>Pseudomonadati</taxon>
        <taxon>Pseudomonadota</taxon>
        <taxon>Gammaproteobacteria</taxon>
        <taxon>Oceanospirillales</taxon>
        <taxon>Hahellaceae</taxon>
        <taxon>Thermohahella</taxon>
    </lineage>
</organism>
<dbReference type="Gene3D" id="1.10.287.130">
    <property type="match status" value="1"/>
</dbReference>
<feature type="coiled-coil region" evidence="4">
    <location>
        <begin position="51"/>
        <end position="78"/>
    </location>
</feature>
<dbReference type="InterPro" id="IPR035965">
    <property type="entry name" value="PAS-like_dom_sf"/>
</dbReference>
<evidence type="ECO:0000313" key="7">
    <source>
        <dbReference type="EMBL" id="XDT72732.1"/>
    </source>
</evidence>
<dbReference type="Gene3D" id="3.30.565.10">
    <property type="entry name" value="Histidine kinase-like ATPase, C-terminal domain"/>
    <property type="match status" value="1"/>
</dbReference>
<dbReference type="GO" id="GO:0005524">
    <property type="term" value="F:ATP binding"/>
    <property type="evidence" value="ECO:0007669"/>
    <property type="project" value="UniProtKB-KW"/>
</dbReference>
<dbReference type="PANTHER" id="PTHR43065">
    <property type="entry name" value="SENSOR HISTIDINE KINASE"/>
    <property type="match status" value="1"/>
</dbReference>
<dbReference type="SMART" id="SM00388">
    <property type="entry name" value="HisKA"/>
    <property type="match status" value="1"/>
</dbReference>
<feature type="domain" description="PAS" evidence="6">
    <location>
        <begin position="68"/>
        <end position="104"/>
    </location>
</feature>
<dbReference type="GO" id="GO:0000155">
    <property type="term" value="F:phosphorelay sensor kinase activity"/>
    <property type="evidence" value="ECO:0007669"/>
    <property type="project" value="InterPro"/>
</dbReference>
<dbReference type="SUPFAM" id="SSF55874">
    <property type="entry name" value="ATPase domain of HSP90 chaperone/DNA topoisomerase II/histidine kinase"/>
    <property type="match status" value="1"/>
</dbReference>
<dbReference type="InterPro" id="IPR000014">
    <property type="entry name" value="PAS"/>
</dbReference>
<sequence length="405" mass="44569">MANAAVETAQFQVRAGGDVARTLRMFDALSQHIREAYQDLEGQVTRLTGELSVISERRQRELEEKEKLANQLSTLLRVLPAAVVVLDSRGNVQLANPAAVDLLGEPLEGERWIHVIDRCFAPQDDDGHEVSLKDGRKVGIRISPLESGQGQLILINDLTETRRLQAELARHERLKAMGRMVASLAHQVRTPLSAAMLYAGHLEKPDLDPDKRLQMAGKLKRRLRHLEEQVRDMLVFARGETRVAEFVAVAELMSGLRQLAEGLDLRATVHWQIRGDDQATVTCNRETLLGALLNLIKNADDACGKRPGARIDVNARVQDGSVQFLVEDNGTGFSEAERARLLEAFYTTKPQGTGLGLAVVLSVVQAHRGVFDIWSEGKGKGAVAAVTLPLCRPAESHRNMTGDEA</sequence>
<feature type="domain" description="Histidine kinase" evidence="5">
    <location>
        <begin position="183"/>
        <end position="392"/>
    </location>
</feature>
<protein>
    <recommendedName>
        <fullName evidence="2">histidine kinase</fullName>
        <ecNumber evidence="2">2.7.13.3</ecNumber>
    </recommendedName>
</protein>
<reference evidence="7" key="1">
    <citation type="submission" date="2024-05" db="EMBL/GenBank/DDBJ databases">
        <title>Genome sequencing of novel strain.</title>
        <authorList>
            <person name="Ganbat D."/>
            <person name="Ganbat S."/>
            <person name="Lee S.-J."/>
        </authorList>
    </citation>
    <scope>NUCLEOTIDE SEQUENCE</scope>
    <source>
        <strain evidence="7">SMD15-11</strain>
    </source>
</reference>
<name>A0AB39UXG6_9GAMM</name>
<comment type="catalytic activity">
    <reaction evidence="1">
        <text>ATP + protein L-histidine = ADP + protein N-phospho-L-histidine.</text>
        <dbReference type="EC" id="2.7.13.3"/>
    </reaction>
</comment>
<keyword evidence="3" id="KW-0597">Phosphoprotein</keyword>
<dbReference type="InterPro" id="IPR036097">
    <property type="entry name" value="HisK_dim/P_sf"/>
</dbReference>
<dbReference type="InterPro" id="IPR004358">
    <property type="entry name" value="Sig_transdc_His_kin-like_C"/>
</dbReference>
<dbReference type="CDD" id="cd00082">
    <property type="entry name" value="HisKA"/>
    <property type="match status" value="1"/>
</dbReference>